<dbReference type="Gene3D" id="2.40.30.120">
    <property type="entry name" value="Positive stranded ssRNA viruses"/>
    <property type="match status" value="1"/>
</dbReference>
<dbReference type="GO" id="GO:0030430">
    <property type="term" value="C:host cell cytoplasm"/>
    <property type="evidence" value="ECO:0007669"/>
    <property type="project" value="UniProtKB-SubCell"/>
</dbReference>
<proteinExistence type="predicted"/>
<evidence type="ECO:0000256" key="5">
    <source>
        <dbReference type="SAM" id="MobiDB-lite"/>
    </source>
</evidence>
<feature type="domain" description="Calicivirus coat protein" evidence="6">
    <location>
        <begin position="10"/>
        <end position="286"/>
    </location>
</feature>
<keyword evidence="4" id="KW-1035">Host cytoplasm</keyword>
<evidence type="ECO:0000256" key="4">
    <source>
        <dbReference type="ARBA" id="ARBA00023200"/>
    </source>
</evidence>
<evidence type="ECO:0000256" key="1">
    <source>
        <dbReference type="ARBA" id="ARBA00004192"/>
    </source>
</evidence>
<comment type="subcellular location">
    <subcellularLocation>
        <location evidence="1">Host cytoplasm</location>
    </subcellularLocation>
    <subcellularLocation>
        <location evidence="2">Virion</location>
    </subcellularLocation>
</comment>
<organism evidence="8">
    <name type="scientific">Norovirus GI</name>
    <dbReference type="NCBI Taxonomy" id="122928"/>
    <lineage>
        <taxon>Viruses</taxon>
        <taxon>Riboviria</taxon>
        <taxon>Orthornavirae</taxon>
        <taxon>Pisuviricota</taxon>
        <taxon>Pisoniviricetes</taxon>
        <taxon>Picornavirales</taxon>
        <taxon>Caliciviridae</taxon>
        <taxon>Norovirus</taxon>
        <taxon>Norovirus norwalkense</taxon>
        <taxon>Norwalk virus</taxon>
    </lineage>
</organism>
<sequence length="543" mass="58962">MMMASSDASQGTSGASGAGQLVPEANAPTESLSLEPVAGAQLAAPVAGQTNIIDPWIFQNFVQSPEGEFTVSPRNVPGDVLLQLELSPRLNPFLAHLSQMYNGWVGGMEVRIILAGNAFAAGKVIVCCVPPSFDASRLTLPMYTAFPHVIIDVRNLEPVDLPLEDVRNEFFHFNSGPAAPRMQMVVALYTPLRANSGADTEVFTIAGRVLTRPAANFSFTFLVPPTVERLTRPFTLPNVPVSFLTNSRWPSAISSLFIDPLGQQVVQFQNGRCTIDGQLQGTTSPCSAWVGTIYGTYIHNNEARGITLLEPDWDSFDRDTPAPLGFPDIRGGMYLQCTYTSASTGRDDGGWIGVNFVSSENLSPFLGTIKVTDHENLDPEPEDGDRISARVTALWDLNYPYEIPDYNGALDTAVVGLAPRASPPGFGEALVFFRSIVPRAGYQSNEIPCLLPQEWVQHFMQEQVPAQGDAALLHYRDPDTSRNLAEFKLYPQGFLTCSPGGNSPGALVLPLNGVFVFVSWVSAFYQLKPVGTARSGRRYAPAR</sequence>
<dbReference type="Gene3D" id="2.60.120.20">
    <property type="match status" value="1"/>
</dbReference>
<evidence type="ECO:0000256" key="3">
    <source>
        <dbReference type="ARBA" id="ARBA00022844"/>
    </source>
</evidence>
<dbReference type="Pfam" id="PF00915">
    <property type="entry name" value="Calici_coat"/>
    <property type="match status" value="1"/>
</dbReference>
<accession>A0A1S5QJB8</accession>
<keyword evidence="3" id="KW-0946">Virion</keyword>
<dbReference type="Pfam" id="PF08435">
    <property type="entry name" value="Calici_coat_C"/>
    <property type="match status" value="1"/>
</dbReference>
<dbReference type="SUPFAM" id="SSF88633">
    <property type="entry name" value="Positive stranded ssRNA viruses"/>
    <property type="match status" value="1"/>
</dbReference>
<evidence type="ECO:0000259" key="7">
    <source>
        <dbReference type="Pfam" id="PF08435"/>
    </source>
</evidence>
<evidence type="ECO:0000313" key="8">
    <source>
        <dbReference type="EMBL" id="AMD33538.1"/>
    </source>
</evidence>
<evidence type="ECO:0000259" key="6">
    <source>
        <dbReference type="Pfam" id="PF00915"/>
    </source>
</evidence>
<dbReference type="GO" id="GO:0044423">
    <property type="term" value="C:virion component"/>
    <property type="evidence" value="ECO:0007669"/>
    <property type="project" value="UniProtKB-KW"/>
</dbReference>
<feature type="domain" description="Calicivirus coat protein C-terminal" evidence="7">
    <location>
        <begin position="318"/>
        <end position="538"/>
    </location>
</feature>
<evidence type="ECO:0000256" key="2">
    <source>
        <dbReference type="ARBA" id="ARBA00004328"/>
    </source>
</evidence>
<reference evidence="8" key="1">
    <citation type="submission" date="2015-03" db="EMBL/GenBank/DDBJ databases">
        <authorList>
            <person name="Murphy D."/>
        </authorList>
    </citation>
    <scope>NUCLEOTIDE SEQUENCE</scope>
    <source>
        <strain evidence="8">PP/G1/120906/NL/2012</strain>
    </source>
</reference>
<dbReference type="InterPro" id="IPR004005">
    <property type="entry name" value="Calicivirus_coat"/>
</dbReference>
<dbReference type="EMBL" id="KP987888">
    <property type="protein sequence ID" value="AMD33538.1"/>
    <property type="molecule type" value="Genomic_RNA"/>
</dbReference>
<dbReference type="InterPro" id="IPR013643">
    <property type="entry name" value="Calicivirus_coat_C"/>
</dbReference>
<feature type="compositionally biased region" description="Low complexity" evidence="5">
    <location>
        <begin position="1"/>
        <end position="19"/>
    </location>
</feature>
<name>A0A1S5QJB8_NORV</name>
<dbReference type="InterPro" id="IPR029053">
    <property type="entry name" value="Viral_coat"/>
</dbReference>
<reference evidence="8" key="2">
    <citation type="journal article" date="2017" name="Emerg. Infect. Dis.">
        <title>Norovirus Infection in Harbor Porpoises.</title>
        <authorList>
            <person name="de Graaf M."/>
            <person name="Bodewes R."/>
            <person name="van Elk C.E."/>
            <person name="van de Bildt M."/>
            <person name="Getu S."/>
            <person name="Aron G.I."/>
            <person name="Verjans G.M."/>
            <person name="Osterhaus A.D."/>
            <person name="van den Brand J.M."/>
            <person name="Kuiken T."/>
            <person name="Koopmans M.P."/>
        </authorList>
    </citation>
    <scope>NUCLEOTIDE SEQUENCE</scope>
    <source>
        <strain evidence="8">PP/G1/120906/NL/2012</strain>
    </source>
</reference>
<dbReference type="Gene3D" id="2.40.510.10">
    <property type="entry name" value="Positive stranded ssRNA viruses"/>
    <property type="match status" value="1"/>
</dbReference>
<protein>
    <submittedName>
        <fullName evidence="8">Capsid protein</fullName>
    </submittedName>
</protein>
<feature type="region of interest" description="Disordered" evidence="5">
    <location>
        <begin position="1"/>
        <end position="23"/>
    </location>
</feature>